<reference evidence="3 4" key="1">
    <citation type="submission" date="2016-08" db="EMBL/GenBank/DDBJ databases">
        <authorList>
            <person name="Seilhamer J.J."/>
        </authorList>
    </citation>
    <scope>NUCLEOTIDE SEQUENCE [LARGE SCALE GENOMIC DNA]</scope>
    <source>
        <strain evidence="3 4">VC14762</strain>
    </source>
</reference>
<accession>A0A1V2VTN7</accession>
<organism evidence="3 4">
    <name type="scientific">Burkholderia cenocepacia</name>
    <dbReference type="NCBI Taxonomy" id="95486"/>
    <lineage>
        <taxon>Bacteria</taxon>
        <taxon>Pseudomonadati</taxon>
        <taxon>Pseudomonadota</taxon>
        <taxon>Betaproteobacteria</taxon>
        <taxon>Burkholderiales</taxon>
        <taxon>Burkholderiaceae</taxon>
        <taxon>Burkholderia</taxon>
        <taxon>Burkholderia cepacia complex</taxon>
    </lineage>
</organism>
<feature type="region of interest" description="Disordered" evidence="1">
    <location>
        <begin position="151"/>
        <end position="180"/>
    </location>
</feature>
<evidence type="ECO:0000259" key="2">
    <source>
        <dbReference type="Pfam" id="PF18406"/>
    </source>
</evidence>
<protein>
    <recommendedName>
        <fullName evidence="2">YubB ferredoxin-like domain-containing protein</fullName>
    </recommendedName>
</protein>
<proteinExistence type="predicted"/>
<evidence type="ECO:0000313" key="3">
    <source>
        <dbReference type="EMBL" id="ONU76342.1"/>
    </source>
</evidence>
<dbReference type="EMBL" id="MUTJ01000100">
    <property type="protein sequence ID" value="ONU76342.1"/>
    <property type="molecule type" value="Genomic_DNA"/>
</dbReference>
<dbReference type="AlphaFoldDB" id="A0A1V2VTN7"/>
<gene>
    <name evidence="3" type="ORF">A8E72_34075</name>
</gene>
<comment type="caution">
    <text evidence="3">The sequence shown here is derived from an EMBL/GenBank/DDBJ whole genome shotgun (WGS) entry which is preliminary data.</text>
</comment>
<dbReference type="Pfam" id="PF18406">
    <property type="entry name" value="DUF1281_C"/>
    <property type="match status" value="1"/>
</dbReference>
<sequence>MPQGLDVKKSSYAEELYNLLYRIKEVEMNPSLLQDNFSLYFILSELKEKGKTPEEAAAEIIEKFPEAKELAEQYHSNFQKFGATDWYEWRVKYWDTKWNSYDCYFKTDEHGIAITFSTAWSPCTPVMKKLIEDNPELTFSYEYDEPGMQFRGSIEGSNGQVTKDHYEEYEYQEEEDEEDE</sequence>
<evidence type="ECO:0000256" key="1">
    <source>
        <dbReference type="SAM" id="MobiDB-lite"/>
    </source>
</evidence>
<evidence type="ECO:0000313" key="4">
    <source>
        <dbReference type="Proteomes" id="UP000188543"/>
    </source>
</evidence>
<feature type="compositionally biased region" description="Acidic residues" evidence="1">
    <location>
        <begin position="169"/>
        <end position="180"/>
    </location>
</feature>
<dbReference type="Proteomes" id="UP000188543">
    <property type="component" value="Unassembled WGS sequence"/>
</dbReference>
<feature type="domain" description="YubB ferredoxin-like" evidence="2">
    <location>
        <begin position="101"/>
        <end position="179"/>
    </location>
</feature>
<name>A0A1V2VTN7_9BURK</name>
<dbReference type="InterPro" id="IPR041329">
    <property type="entry name" value="YubB_C"/>
</dbReference>